<evidence type="ECO:0000313" key="3">
    <source>
        <dbReference type="EMBL" id="KAK1150453.1"/>
    </source>
</evidence>
<accession>A0AAD8FPG0</accession>
<keyword evidence="1" id="KW-0472">Membrane</keyword>
<feature type="domain" description="Protein O-mannosyl-transferase C-terminal four TM" evidence="2">
    <location>
        <begin position="1"/>
        <end position="73"/>
    </location>
</feature>
<evidence type="ECO:0000259" key="2">
    <source>
        <dbReference type="Pfam" id="PF16192"/>
    </source>
</evidence>
<organism evidence="3 4">
    <name type="scientific">Acipenser oxyrinchus oxyrinchus</name>
    <dbReference type="NCBI Taxonomy" id="40147"/>
    <lineage>
        <taxon>Eukaryota</taxon>
        <taxon>Metazoa</taxon>
        <taxon>Chordata</taxon>
        <taxon>Craniata</taxon>
        <taxon>Vertebrata</taxon>
        <taxon>Euteleostomi</taxon>
        <taxon>Actinopterygii</taxon>
        <taxon>Chondrostei</taxon>
        <taxon>Acipenseriformes</taxon>
        <taxon>Acipenseridae</taxon>
        <taxon>Acipenser</taxon>
    </lineage>
</organism>
<evidence type="ECO:0000256" key="1">
    <source>
        <dbReference type="SAM" id="Phobius"/>
    </source>
</evidence>
<sequence length="75" mass="8557">MLTGITWDTMLQSWDLFVSPPVTRRIYSGGVAVLLILFLYSFYLFHPLSYGMVGPPAHDPSSPMAGLKWMESWEF</sequence>
<keyword evidence="1" id="KW-1133">Transmembrane helix</keyword>
<reference evidence="3" key="1">
    <citation type="submission" date="2022-02" db="EMBL/GenBank/DDBJ databases">
        <title>Atlantic sturgeon de novo genome assembly.</title>
        <authorList>
            <person name="Stock M."/>
            <person name="Klopp C."/>
            <person name="Guiguen Y."/>
            <person name="Cabau C."/>
            <person name="Parinello H."/>
            <person name="Santidrian Yebra-Pimentel E."/>
            <person name="Kuhl H."/>
            <person name="Dirks R.P."/>
            <person name="Guessner J."/>
            <person name="Wuertz S."/>
            <person name="Du K."/>
            <person name="Schartl M."/>
        </authorList>
    </citation>
    <scope>NUCLEOTIDE SEQUENCE</scope>
    <source>
        <strain evidence="3">STURGEONOMICS-FGT-2020</strain>
        <tissue evidence="3">Whole blood</tissue>
    </source>
</reference>
<proteinExistence type="predicted"/>
<comment type="caution">
    <text evidence="3">The sequence shown here is derived from an EMBL/GenBank/DDBJ whole genome shotgun (WGS) entry which is preliminary data.</text>
</comment>
<gene>
    <name evidence="3" type="ORF">AOXY_G34129</name>
</gene>
<evidence type="ECO:0000313" key="4">
    <source>
        <dbReference type="Proteomes" id="UP001230051"/>
    </source>
</evidence>
<protein>
    <recommendedName>
        <fullName evidence="2">Protein O-mannosyl-transferase C-terminal four TM domain-containing protein</fullName>
    </recommendedName>
</protein>
<dbReference type="InterPro" id="IPR032421">
    <property type="entry name" value="PMT_4TMC"/>
</dbReference>
<dbReference type="EMBL" id="JAGXEW010000061">
    <property type="protein sequence ID" value="KAK1150453.1"/>
    <property type="molecule type" value="Genomic_DNA"/>
</dbReference>
<dbReference type="Pfam" id="PF16192">
    <property type="entry name" value="PMT_4TMC"/>
    <property type="match status" value="1"/>
</dbReference>
<dbReference type="Proteomes" id="UP001230051">
    <property type="component" value="Unassembled WGS sequence"/>
</dbReference>
<dbReference type="AlphaFoldDB" id="A0AAD8FPG0"/>
<feature type="transmembrane region" description="Helical" evidence="1">
    <location>
        <begin position="26"/>
        <end position="45"/>
    </location>
</feature>
<keyword evidence="1" id="KW-0812">Transmembrane</keyword>
<keyword evidence="4" id="KW-1185">Reference proteome</keyword>
<name>A0AAD8FPG0_ACIOX</name>